<dbReference type="SMART" id="SM00487">
    <property type="entry name" value="DEXDc"/>
    <property type="match status" value="1"/>
</dbReference>
<evidence type="ECO:0000256" key="2">
    <source>
        <dbReference type="ARBA" id="ARBA00022741"/>
    </source>
</evidence>
<dbReference type="Gene3D" id="3.40.50.300">
    <property type="entry name" value="P-loop containing nucleotide triphosphate hydrolases"/>
    <property type="match status" value="2"/>
</dbReference>
<dbReference type="EMBL" id="MU806452">
    <property type="protein sequence ID" value="KAJ3835053.1"/>
    <property type="molecule type" value="Genomic_DNA"/>
</dbReference>
<evidence type="ECO:0000256" key="1">
    <source>
        <dbReference type="ARBA" id="ARBA00005446"/>
    </source>
</evidence>
<gene>
    <name evidence="8" type="ORF">F5878DRAFT_543821</name>
</gene>
<keyword evidence="8" id="KW-0378">Hydrolase</keyword>
<proteinExistence type="inferred from homology"/>
<dbReference type="InterPro" id="IPR014001">
    <property type="entry name" value="Helicase_ATP-bd"/>
</dbReference>
<dbReference type="PROSITE" id="PS51192">
    <property type="entry name" value="HELICASE_ATP_BIND_1"/>
    <property type="match status" value="1"/>
</dbReference>
<dbReference type="EC" id="5.6.2.4" evidence="5"/>
<evidence type="ECO:0000313" key="8">
    <source>
        <dbReference type="EMBL" id="KAJ3835053.1"/>
    </source>
</evidence>
<dbReference type="Pfam" id="PF00270">
    <property type="entry name" value="DEAD"/>
    <property type="match status" value="1"/>
</dbReference>
<evidence type="ECO:0000313" key="9">
    <source>
        <dbReference type="Proteomes" id="UP001163846"/>
    </source>
</evidence>
<dbReference type="PANTHER" id="PTHR13710">
    <property type="entry name" value="DNA HELICASE RECQ FAMILY MEMBER"/>
    <property type="match status" value="1"/>
</dbReference>
<dbReference type="Pfam" id="PF00271">
    <property type="entry name" value="Helicase_C"/>
    <property type="match status" value="1"/>
</dbReference>
<comment type="caution">
    <text evidence="8">The sequence shown here is derived from an EMBL/GenBank/DDBJ whole genome shotgun (WGS) entry which is preliminary data.</text>
</comment>
<dbReference type="GO" id="GO:0016787">
    <property type="term" value="F:hydrolase activity"/>
    <property type="evidence" value="ECO:0007669"/>
    <property type="project" value="UniProtKB-KW"/>
</dbReference>
<comment type="similarity">
    <text evidence="1">Belongs to the helicase family. RecQ subfamily.</text>
</comment>
<dbReference type="GO" id="GO:0005694">
    <property type="term" value="C:chromosome"/>
    <property type="evidence" value="ECO:0007669"/>
    <property type="project" value="TreeGrafter"/>
</dbReference>
<accession>A0AA38P2D7</accession>
<dbReference type="InterPro" id="IPR011545">
    <property type="entry name" value="DEAD/DEAH_box_helicase_dom"/>
</dbReference>
<evidence type="ECO:0000256" key="4">
    <source>
        <dbReference type="ARBA" id="ARBA00034617"/>
    </source>
</evidence>
<dbReference type="GO" id="GO:0005737">
    <property type="term" value="C:cytoplasm"/>
    <property type="evidence" value="ECO:0007669"/>
    <property type="project" value="TreeGrafter"/>
</dbReference>
<feature type="region of interest" description="Disordered" evidence="6">
    <location>
        <begin position="401"/>
        <end position="429"/>
    </location>
</feature>
<dbReference type="GO" id="GO:0000724">
    <property type="term" value="P:double-strand break repair via homologous recombination"/>
    <property type="evidence" value="ECO:0007669"/>
    <property type="project" value="TreeGrafter"/>
</dbReference>
<feature type="domain" description="Helicase ATP-binding" evidence="7">
    <location>
        <begin position="38"/>
        <end position="235"/>
    </location>
</feature>
<evidence type="ECO:0000256" key="6">
    <source>
        <dbReference type="SAM" id="MobiDB-lite"/>
    </source>
</evidence>
<dbReference type="PANTHER" id="PTHR13710:SF149">
    <property type="entry name" value="ATP-DEPENDENT DNA HELICASE TLH2"/>
    <property type="match status" value="1"/>
</dbReference>
<evidence type="ECO:0000256" key="3">
    <source>
        <dbReference type="ARBA" id="ARBA00022840"/>
    </source>
</evidence>
<keyword evidence="3" id="KW-0067">ATP-binding</keyword>
<dbReference type="GO" id="GO:0005524">
    <property type="term" value="F:ATP binding"/>
    <property type="evidence" value="ECO:0007669"/>
    <property type="project" value="UniProtKB-KW"/>
</dbReference>
<dbReference type="GO" id="GO:0003676">
    <property type="term" value="F:nucleic acid binding"/>
    <property type="evidence" value="ECO:0007669"/>
    <property type="project" value="InterPro"/>
</dbReference>
<evidence type="ECO:0000256" key="5">
    <source>
        <dbReference type="ARBA" id="ARBA00034808"/>
    </source>
</evidence>
<dbReference type="InterPro" id="IPR001650">
    <property type="entry name" value="Helicase_C-like"/>
</dbReference>
<reference evidence="8" key="1">
    <citation type="submission" date="2022-08" db="EMBL/GenBank/DDBJ databases">
        <authorList>
            <consortium name="DOE Joint Genome Institute"/>
            <person name="Min B."/>
            <person name="Riley R."/>
            <person name="Sierra-Patev S."/>
            <person name="Naranjo-Ortiz M."/>
            <person name="Looney B."/>
            <person name="Konkel Z."/>
            <person name="Slot J.C."/>
            <person name="Sakamoto Y."/>
            <person name="Steenwyk J.L."/>
            <person name="Rokas A."/>
            <person name="Carro J."/>
            <person name="Camarero S."/>
            <person name="Ferreira P."/>
            <person name="Molpeceres G."/>
            <person name="Ruiz-Duenas F.J."/>
            <person name="Serrano A."/>
            <person name="Henrissat B."/>
            <person name="Drula E."/>
            <person name="Hughes K.W."/>
            <person name="Mata J.L."/>
            <person name="Ishikawa N.K."/>
            <person name="Vargas-Isla R."/>
            <person name="Ushijima S."/>
            <person name="Smith C.A."/>
            <person name="Ahrendt S."/>
            <person name="Andreopoulos W."/>
            <person name="He G."/>
            <person name="Labutti K."/>
            <person name="Lipzen A."/>
            <person name="Ng V."/>
            <person name="Sandor L."/>
            <person name="Barry K."/>
            <person name="Martinez A.T."/>
            <person name="Xiao Y."/>
            <person name="Gibbons J.G."/>
            <person name="Terashima K."/>
            <person name="Hibbett D.S."/>
            <person name="Grigoriev I.V."/>
        </authorList>
    </citation>
    <scope>NUCLEOTIDE SEQUENCE</scope>
    <source>
        <strain evidence="8">TFB9207</strain>
    </source>
</reference>
<dbReference type="CDD" id="cd18785">
    <property type="entry name" value="SF2_C"/>
    <property type="match status" value="1"/>
</dbReference>
<dbReference type="Proteomes" id="UP001163846">
    <property type="component" value="Unassembled WGS sequence"/>
</dbReference>
<evidence type="ECO:0000259" key="7">
    <source>
        <dbReference type="PROSITE" id="PS51192"/>
    </source>
</evidence>
<dbReference type="GO" id="GO:0005634">
    <property type="term" value="C:nucleus"/>
    <property type="evidence" value="ECO:0007669"/>
    <property type="project" value="TreeGrafter"/>
</dbReference>
<comment type="catalytic activity">
    <reaction evidence="4">
        <text>Couples ATP hydrolysis with the unwinding of duplex DNA by translocating in the 3'-5' direction.</text>
        <dbReference type="EC" id="5.6.2.4"/>
    </reaction>
</comment>
<dbReference type="InterPro" id="IPR027417">
    <property type="entry name" value="P-loop_NTPase"/>
</dbReference>
<organism evidence="8 9">
    <name type="scientific">Lentinula raphanica</name>
    <dbReference type="NCBI Taxonomy" id="153919"/>
    <lineage>
        <taxon>Eukaryota</taxon>
        <taxon>Fungi</taxon>
        <taxon>Dikarya</taxon>
        <taxon>Basidiomycota</taxon>
        <taxon>Agaricomycotina</taxon>
        <taxon>Agaricomycetes</taxon>
        <taxon>Agaricomycetidae</taxon>
        <taxon>Agaricales</taxon>
        <taxon>Marasmiineae</taxon>
        <taxon>Omphalotaceae</taxon>
        <taxon>Lentinula</taxon>
    </lineage>
</organism>
<protein>
    <recommendedName>
        <fullName evidence="5">DNA 3'-5' helicase</fullName>
        <ecNumber evidence="5">5.6.2.4</ecNumber>
    </recommendedName>
</protein>
<sequence>MSFVPASSFRSEQGLRLLRENTRDLLPYDPHDTSIEVLASILDYKDVLVRTACGSGKTGIIALIVSSLPKIPGIFSSYKPWFDTKPAFIVICPTNELEFDIEFKLRKCGIGAVVLNFDVLMAAQNNNSTSLLWTEVQNSQVLLISPELLCNDSVHKQLAATHDSTLSFKKRCAVLIVDEAHLVYEWGRSFREAYRYIGELRVQLNSTVRLLALTATLREDGPLGYVLKTFGLREGQYIDIHHSNLRPEIRTTTSPLESTLSTAENFPELRWIVNPVLLGITIIFTPDRSSALRITLYLRKCNEYLASQSRIRKWDSLNASVHNTETRAMISAMDVEVDRLIIVSTTILMVGVDFQGVKRIINLEPDDFDKEVQMEGRMRGAGECYVYFSKHTFEEARKRLEEEKNTGQDGLIAKKSQRENSSGKKKKPPMHIHFAKRIASDCRTPIQNETYNNPPFGQHPCSCRDCSARPDPPTFVCICSGCCKGESQRDRIQTLRQLATDAIGQRNRLKTTSGTHTLYLRIPPMPRPSSSHQSLSSSEIYFLLSQQS</sequence>
<dbReference type="GO" id="GO:0009378">
    <property type="term" value="F:four-way junction helicase activity"/>
    <property type="evidence" value="ECO:0007669"/>
    <property type="project" value="TreeGrafter"/>
</dbReference>
<keyword evidence="9" id="KW-1185">Reference proteome</keyword>
<dbReference type="AlphaFoldDB" id="A0AA38P2D7"/>
<dbReference type="SUPFAM" id="SSF52540">
    <property type="entry name" value="P-loop containing nucleoside triphosphate hydrolases"/>
    <property type="match status" value="1"/>
</dbReference>
<name>A0AA38P2D7_9AGAR</name>
<keyword evidence="2" id="KW-0547">Nucleotide-binding</keyword>
<dbReference type="GO" id="GO:0043138">
    <property type="term" value="F:3'-5' DNA helicase activity"/>
    <property type="evidence" value="ECO:0007669"/>
    <property type="project" value="UniProtKB-EC"/>
</dbReference>